<evidence type="ECO:0000313" key="7">
    <source>
        <dbReference type="EMBL" id="RAI29162.1"/>
    </source>
</evidence>
<evidence type="ECO:0000256" key="3">
    <source>
        <dbReference type="ARBA" id="ARBA00022970"/>
    </source>
</evidence>
<feature type="region of interest" description="Disordered" evidence="4">
    <location>
        <begin position="369"/>
        <end position="389"/>
    </location>
</feature>
<comment type="caution">
    <text evidence="7">The sequence shown here is derived from an EMBL/GenBank/DDBJ whole genome shotgun (WGS) entry which is preliminary data.</text>
</comment>
<organism evidence="7 8">
    <name type="scientific">Rhodobium orientis</name>
    <dbReference type="NCBI Taxonomy" id="34017"/>
    <lineage>
        <taxon>Bacteria</taxon>
        <taxon>Pseudomonadati</taxon>
        <taxon>Pseudomonadota</taxon>
        <taxon>Alphaproteobacteria</taxon>
        <taxon>Hyphomicrobiales</taxon>
        <taxon>Rhodobiaceae</taxon>
        <taxon>Rhodobium</taxon>
    </lineage>
</organism>
<evidence type="ECO:0000256" key="2">
    <source>
        <dbReference type="ARBA" id="ARBA00022729"/>
    </source>
</evidence>
<feature type="chain" id="PRO_5016364583" evidence="5">
    <location>
        <begin position="25"/>
        <end position="389"/>
    </location>
</feature>
<dbReference type="InterPro" id="IPR028082">
    <property type="entry name" value="Peripla_BP_I"/>
</dbReference>
<dbReference type="AlphaFoldDB" id="A0A327JW65"/>
<name>A0A327JW65_9HYPH</name>
<dbReference type="PANTHER" id="PTHR30483">
    <property type="entry name" value="LEUCINE-SPECIFIC-BINDING PROTEIN"/>
    <property type="match status" value="1"/>
</dbReference>
<keyword evidence="3" id="KW-0813">Transport</keyword>
<keyword evidence="2 5" id="KW-0732">Signal</keyword>
<dbReference type="CDD" id="cd06347">
    <property type="entry name" value="PBP1_ABC_LivK_ligand_binding-like"/>
    <property type="match status" value="1"/>
</dbReference>
<protein>
    <submittedName>
        <fullName evidence="7">ABC transporter substrate-binding protein</fullName>
    </submittedName>
</protein>
<dbReference type="SUPFAM" id="SSF53822">
    <property type="entry name" value="Periplasmic binding protein-like I"/>
    <property type="match status" value="1"/>
</dbReference>
<gene>
    <name evidence="7" type="ORF">CH339_04160</name>
</gene>
<dbReference type="InterPro" id="IPR028081">
    <property type="entry name" value="Leu-bd"/>
</dbReference>
<dbReference type="EMBL" id="NPEV01000005">
    <property type="protein sequence ID" value="RAI29162.1"/>
    <property type="molecule type" value="Genomic_DNA"/>
</dbReference>
<dbReference type="Gene3D" id="3.40.50.2300">
    <property type="match status" value="2"/>
</dbReference>
<dbReference type="RefSeq" id="WP_111433018.1">
    <property type="nucleotide sequence ID" value="NZ_JACIGG010000005.1"/>
</dbReference>
<dbReference type="OrthoDB" id="9791590at2"/>
<dbReference type="PANTHER" id="PTHR30483:SF6">
    <property type="entry name" value="PERIPLASMIC BINDING PROTEIN OF ABC TRANSPORTER FOR NATURAL AMINO ACIDS"/>
    <property type="match status" value="1"/>
</dbReference>
<dbReference type="Proteomes" id="UP000249299">
    <property type="component" value="Unassembled WGS sequence"/>
</dbReference>
<evidence type="ECO:0000256" key="5">
    <source>
        <dbReference type="SAM" id="SignalP"/>
    </source>
</evidence>
<dbReference type="Pfam" id="PF13458">
    <property type="entry name" value="Peripla_BP_6"/>
    <property type="match status" value="1"/>
</dbReference>
<reference evidence="7 8" key="1">
    <citation type="submission" date="2017-07" db="EMBL/GenBank/DDBJ databases">
        <title>Draft Genome Sequences of Select Purple Nonsulfur Bacteria.</title>
        <authorList>
            <person name="Lasarre B."/>
            <person name="Mckinlay J.B."/>
        </authorList>
    </citation>
    <scope>NUCLEOTIDE SEQUENCE [LARGE SCALE GENOMIC DNA]</scope>
    <source>
        <strain evidence="7 8">DSM 11290</strain>
    </source>
</reference>
<evidence type="ECO:0000256" key="1">
    <source>
        <dbReference type="ARBA" id="ARBA00010062"/>
    </source>
</evidence>
<comment type="similarity">
    <text evidence="1">Belongs to the leucine-binding protein family.</text>
</comment>
<sequence length="389" mass="40783">MKKFLTPLILGTALALPAFGAASAADDTLTIGVATAQTGSLAPFDGPVIEGFKIAVDEINEAGGIDGKIKIETIDKDVRSDAAQTSIATQELVDAGVDVLVLPCDADPAFAAASISGAAQIPAFSTCASSPTLPVMGGDYMFANFPGDNVQATVSAKWAFDQGHRSAYLLYSPDTQYTTLPLYFGDVFEALGGKILGKATYKLDQQDFSAEVTKIKALDPQPDVIMTSAYEPNFPAFIKQLRAAGVRSQVIGSDGIDSPTTFSLGEAAEGVVFSTAGHPTAGSPLEKFNKLYEEKMGKKSETVFNAIGYDLVKVIAAAVKEAGTTDSVALRDAIANLENVQGATSLITYKGTMGMPVREVSLVRVKDGKRELVGQPSPDADLIPAPRMQ</sequence>
<feature type="signal peptide" evidence="5">
    <location>
        <begin position="1"/>
        <end position="24"/>
    </location>
</feature>
<evidence type="ECO:0000313" key="8">
    <source>
        <dbReference type="Proteomes" id="UP000249299"/>
    </source>
</evidence>
<keyword evidence="3" id="KW-0029">Amino-acid transport</keyword>
<dbReference type="InterPro" id="IPR051010">
    <property type="entry name" value="BCAA_transport"/>
</dbReference>
<evidence type="ECO:0000259" key="6">
    <source>
        <dbReference type="Pfam" id="PF13458"/>
    </source>
</evidence>
<accession>A0A327JW65</accession>
<feature type="domain" description="Leucine-binding protein" evidence="6">
    <location>
        <begin position="28"/>
        <end position="368"/>
    </location>
</feature>
<evidence type="ECO:0000256" key="4">
    <source>
        <dbReference type="SAM" id="MobiDB-lite"/>
    </source>
</evidence>
<dbReference type="GO" id="GO:0006865">
    <property type="term" value="P:amino acid transport"/>
    <property type="evidence" value="ECO:0007669"/>
    <property type="project" value="UniProtKB-KW"/>
</dbReference>
<proteinExistence type="inferred from homology"/>
<keyword evidence="8" id="KW-1185">Reference proteome</keyword>